<reference evidence="4" key="2">
    <citation type="journal article" date="2023" name="IMA Fungus">
        <title>Comparative genomic study of the Penicillium genus elucidates a diverse pangenome and 15 lateral gene transfer events.</title>
        <authorList>
            <person name="Petersen C."/>
            <person name="Sorensen T."/>
            <person name="Nielsen M.R."/>
            <person name="Sondergaard T.E."/>
            <person name="Sorensen J.L."/>
            <person name="Fitzpatrick D.A."/>
            <person name="Frisvad J.C."/>
            <person name="Nielsen K.L."/>
        </authorList>
    </citation>
    <scope>NUCLEOTIDE SEQUENCE</scope>
    <source>
        <strain evidence="4">IBT 34128</strain>
    </source>
</reference>
<comment type="caution">
    <text evidence="4">The sequence shown here is derived from an EMBL/GenBank/DDBJ whole genome shotgun (WGS) entry which is preliminary data.</text>
</comment>
<evidence type="ECO:0000313" key="5">
    <source>
        <dbReference type="Proteomes" id="UP001141434"/>
    </source>
</evidence>
<feature type="chain" id="PRO_5040915305" description="Mid2 domain-containing protein" evidence="3">
    <location>
        <begin position="20"/>
        <end position="269"/>
    </location>
</feature>
<feature type="region of interest" description="Disordered" evidence="1">
    <location>
        <begin position="221"/>
        <end position="269"/>
    </location>
</feature>
<feature type="compositionally biased region" description="Basic and acidic residues" evidence="1">
    <location>
        <begin position="246"/>
        <end position="255"/>
    </location>
</feature>
<evidence type="ECO:0000256" key="2">
    <source>
        <dbReference type="SAM" id="Phobius"/>
    </source>
</evidence>
<protein>
    <recommendedName>
        <fullName evidence="6">Mid2 domain-containing protein</fullName>
    </recommendedName>
</protein>
<feature type="transmembrane region" description="Helical" evidence="2">
    <location>
        <begin position="182"/>
        <end position="205"/>
    </location>
</feature>
<dbReference type="OrthoDB" id="4582857at2759"/>
<organism evidence="4 5">
    <name type="scientific">Penicillium alfredii</name>
    <dbReference type="NCBI Taxonomy" id="1506179"/>
    <lineage>
        <taxon>Eukaryota</taxon>
        <taxon>Fungi</taxon>
        <taxon>Dikarya</taxon>
        <taxon>Ascomycota</taxon>
        <taxon>Pezizomycotina</taxon>
        <taxon>Eurotiomycetes</taxon>
        <taxon>Eurotiomycetidae</taxon>
        <taxon>Eurotiales</taxon>
        <taxon>Aspergillaceae</taxon>
        <taxon>Penicillium</taxon>
    </lineage>
</organism>
<keyword evidence="2" id="KW-1133">Transmembrane helix</keyword>
<dbReference type="Proteomes" id="UP001141434">
    <property type="component" value="Unassembled WGS sequence"/>
</dbReference>
<keyword evidence="5" id="KW-1185">Reference proteome</keyword>
<dbReference type="GeneID" id="81390570"/>
<gene>
    <name evidence="4" type="ORF">NUU61_000819</name>
</gene>
<sequence>MLSWKSLAVCAAIVSGSRASVTSPSPTPTPSTQQGWYSAASNSWSPVMCDPGESRQLYSTFARCCSDYNSNCPFATSCDSSVLSFWGGATMECDTGSTCANMKLYPDPHNTTASFVDMWCASSWTASTIFMDTTAAPTPTGEGNVAVHAATPAASVSKSGAAATSTDSGNNDTSSKHSGSKAWIAGAVVGPVAGCAIIGALGFWLGNRKKQQALAEKHVHMGGFSSTGPSNSTEYGSSRGFGELDPQSRPHELDSRANLAELPAAKTAP</sequence>
<evidence type="ECO:0000313" key="4">
    <source>
        <dbReference type="EMBL" id="KAJ5115060.1"/>
    </source>
</evidence>
<proteinExistence type="predicted"/>
<evidence type="ECO:0000256" key="1">
    <source>
        <dbReference type="SAM" id="MobiDB-lite"/>
    </source>
</evidence>
<name>A0A9W9GA99_9EURO</name>
<keyword evidence="3" id="KW-0732">Signal</keyword>
<feature type="compositionally biased region" description="Polar residues" evidence="1">
    <location>
        <begin position="224"/>
        <end position="236"/>
    </location>
</feature>
<reference evidence="4" key="1">
    <citation type="submission" date="2022-11" db="EMBL/GenBank/DDBJ databases">
        <authorList>
            <person name="Petersen C."/>
        </authorList>
    </citation>
    <scope>NUCLEOTIDE SEQUENCE</scope>
    <source>
        <strain evidence="4">IBT 34128</strain>
    </source>
</reference>
<evidence type="ECO:0008006" key="6">
    <source>
        <dbReference type="Google" id="ProtNLM"/>
    </source>
</evidence>
<dbReference type="CDD" id="cd12087">
    <property type="entry name" value="TM_EGFR-like"/>
    <property type="match status" value="1"/>
</dbReference>
<feature type="compositionally biased region" description="Low complexity" evidence="1">
    <location>
        <begin position="164"/>
        <end position="173"/>
    </location>
</feature>
<accession>A0A9W9GA99</accession>
<keyword evidence="2" id="KW-0812">Transmembrane</keyword>
<keyword evidence="2" id="KW-0472">Membrane</keyword>
<dbReference type="RefSeq" id="XP_056516252.1">
    <property type="nucleotide sequence ID" value="XM_056651402.1"/>
</dbReference>
<evidence type="ECO:0000256" key="3">
    <source>
        <dbReference type="SAM" id="SignalP"/>
    </source>
</evidence>
<feature type="signal peptide" evidence="3">
    <location>
        <begin position="1"/>
        <end position="19"/>
    </location>
</feature>
<dbReference type="EMBL" id="JAPMSZ010000001">
    <property type="protein sequence ID" value="KAJ5115060.1"/>
    <property type="molecule type" value="Genomic_DNA"/>
</dbReference>
<feature type="region of interest" description="Disordered" evidence="1">
    <location>
        <begin position="157"/>
        <end position="177"/>
    </location>
</feature>
<dbReference type="AlphaFoldDB" id="A0A9W9GA99"/>